<dbReference type="InterPro" id="IPR011495">
    <property type="entry name" value="Sig_transdc_His_kin_sub2_dim/P"/>
</dbReference>
<evidence type="ECO:0000256" key="7">
    <source>
        <dbReference type="ARBA" id="ARBA00022840"/>
    </source>
</evidence>
<dbReference type="InterPro" id="IPR005467">
    <property type="entry name" value="His_kinase_dom"/>
</dbReference>
<dbReference type="EC" id="2.7.13.3" evidence="2"/>
<comment type="catalytic activity">
    <reaction evidence="1">
        <text>ATP + protein L-histidine = ADP + protein N-phospho-L-histidine.</text>
        <dbReference type="EC" id="2.7.13.3"/>
    </reaction>
</comment>
<feature type="domain" description="Histidine kinase" evidence="8">
    <location>
        <begin position="147"/>
        <end position="335"/>
    </location>
</feature>
<dbReference type="SMART" id="SM00911">
    <property type="entry name" value="HWE_HK"/>
    <property type="match status" value="1"/>
</dbReference>
<keyword evidence="6 9" id="KW-0418">Kinase</keyword>
<name>A0ABW4N1R2_9CAUL</name>
<accession>A0ABW4N1R2</accession>
<keyword evidence="7" id="KW-0067">ATP-binding</keyword>
<evidence type="ECO:0000256" key="3">
    <source>
        <dbReference type="ARBA" id="ARBA00022553"/>
    </source>
</evidence>
<dbReference type="InterPro" id="IPR004358">
    <property type="entry name" value="Sig_transdc_His_kin-like_C"/>
</dbReference>
<reference evidence="10" key="1">
    <citation type="journal article" date="2019" name="Int. J. Syst. Evol. Microbiol.">
        <title>The Global Catalogue of Microorganisms (GCM) 10K type strain sequencing project: providing services to taxonomists for standard genome sequencing and annotation.</title>
        <authorList>
            <consortium name="The Broad Institute Genomics Platform"/>
            <consortium name="The Broad Institute Genome Sequencing Center for Infectious Disease"/>
            <person name="Wu L."/>
            <person name="Ma J."/>
        </authorList>
    </citation>
    <scope>NUCLEOTIDE SEQUENCE [LARGE SCALE GENOMIC DNA]</scope>
    <source>
        <strain evidence="10">DFY28</strain>
    </source>
</reference>
<keyword evidence="4 9" id="KW-0808">Transferase</keyword>
<dbReference type="PANTHER" id="PTHR41523:SF8">
    <property type="entry name" value="ETHYLENE RESPONSE SENSOR PROTEIN"/>
    <property type="match status" value="1"/>
</dbReference>
<evidence type="ECO:0000256" key="4">
    <source>
        <dbReference type="ARBA" id="ARBA00022679"/>
    </source>
</evidence>
<dbReference type="RefSeq" id="WP_377282957.1">
    <property type="nucleotide sequence ID" value="NZ_JBHRSI010000008.1"/>
</dbReference>
<evidence type="ECO:0000256" key="2">
    <source>
        <dbReference type="ARBA" id="ARBA00012438"/>
    </source>
</evidence>
<dbReference type="EMBL" id="JBHUEY010000001">
    <property type="protein sequence ID" value="MFD1783851.1"/>
    <property type="molecule type" value="Genomic_DNA"/>
</dbReference>
<organism evidence="9 10">
    <name type="scientific">Phenylobacterium terrae</name>
    <dbReference type="NCBI Taxonomy" id="2665495"/>
    <lineage>
        <taxon>Bacteria</taxon>
        <taxon>Pseudomonadati</taxon>
        <taxon>Pseudomonadota</taxon>
        <taxon>Alphaproteobacteria</taxon>
        <taxon>Caulobacterales</taxon>
        <taxon>Caulobacteraceae</taxon>
        <taxon>Phenylobacterium</taxon>
    </lineage>
</organism>
<dbReference type="Pfam" id="PF02518">
    <property type="entry name" value="HATPase_c"/>
    <property type="match status" value="1"/>
</dbReference>
<dbReference type="PRINTS" id="PR00344">
    <property type="entry name" value="BCTRLSENSOR"/>
</dbReference>
<evidence type="ECO:0000256" key="1">
    <source>
        <dbReference type="ARBA" id="ARBA00000085"/>
    </source>
</evidence>
<dbReference type="InterPro" id="IPR003594">
    <property type="entry name" value="HATPase_dom"/>
</dbReference>
<dbReference type="SUPFAM" id="SSF55785">
    <property type="entry name" value="PYP-like sensor domain (PAS domain)"/>
    <property type="match status" value="1"/>
</dbReference>
<comment type="caution">
    <text evidence="9">The sequence shown here is derived from an EMBL/GenBank/DDBJ whole genome shotgun (WGS) entry which is preliminary data.</text>
</comment>
<dbReference type="GO" id="GO:0004673">
    <property type="term" value="F:protein histidine kinase activity"/>
    <property type="evidence" value="ECO:0007669"/>
    <property type="project" value="UniProtKB-EC"/>
</dbReference>
<dbReference type="InterPro" id="IPR036890">
    <property type="entry name" value="HATPase_C_sf"/>
</dbReference>
<dbReference type="SMART" id="SM00387">
    <property type="entry name" value="HATPase_c"/>
    <property type="match status" value="1"/>
</dbReference>
<dbReference type="Proteomes" id="UP001597237">
    <property type="component" value="Unassembled WGS sequence"/>
</dbReference>
<dbReference type="SUPFAM" id="SSF55874">
    <property type="entry name" value="ATPase domain of HSP90 chaperone/DNA topoisomerase II/histidine kinase"/>
    <property type="match status" value="1"/>
</dbReference>
<dbReference type="InterPro" id="IPR011102">
    <property type="entry name" value="Sig_transdc_His_kinase_HWE"/>
</dbReference>
<gene>
    <name evidence="9" type="ORF">ACFSC0_10640</name>
</gene>
<sequence>MSVVRKLSGRDGRRRQEDPGELYRTLFETMSEGFVICEVIRDASGRLVDYWVRDANPAFRRRAPGAANMVGRRFLEMRPNTHPRWFTACHVALTRGEPVRFEFWDDQALRWYDVHMTRLSEDEVGQFYIDITERKKAERYQAELFDELNHRVKNNLTIVSGVLTMQARASADPAVREQLLKAVDRIQSIADLHASLYRSGGKDEVEAQRYLQELCERLSRTLLEGRDVRLDLHAEPLTLPLDQAVQLGIIVNELVTNAAKHAYPDAGKGVIWVRLGRAEGGLRLCVSDLGRGLAPDTASGLGMRLVRSLVERAGGEVKVEGARGASVEVRLPVGAAGDDGPLQDNLL</sequence>
<keyword evidence="10" id="KW-1185">Reference proteome</keyword>
<evidence type="ECO:0000259" key="8">
    <source>
        <dbReference type="PROSITE" id="PS50109"/>
    </source>
</evidence>
<evidence type="ECO:0000313" key="9">
    <source>
        <dbReference type="EMBL" id="MFD1783851.1"/>
    </source>
</evidence>
<dbReference type="InterPro" id="IPR035965">
    <property type="entry name" value="PAS-like_dom_sf"/>
</dbReference>
<evidence type="ECO:0000256" key="6">
    <source>
        <dbReference type="ARBA" id="ARBA00022777"/>
    </source>
</evidence>
<keyword evidence="5" id="KW-0547">Nucleotide-binding</keyword>
<keyword evidence="3" id="KW-0597">Phosphoprotein</keyword>
<evidence type="ECO:0000313" key="10">
    <source>
        <dbReference type="Proteomes" id="UP001597237"/>
    </source>
</evidence>
<dbReference type="PROSITE" id="PS50109">
    <property type="entry name" value="HIS_KIN"/>
    <property type="match status" value="1"/>
</dbReference>
<dbReference type="PANTHER" id="PTHR41523">
    <property type="entry name" value="TWO-COMPONENT SYSTEM SENSOR PROTEIN"/>
    <property type="match status" value="1"/>
</dbReference>
<dbReference type="Gene3D" id="3.30.450.20">
    <property type="entry name" value="PAS domain"/>
    <property type="match status" value="1"/>
</dbReference>
<proteinExistence type="predicted"/>
<dbReference type="Gene3D" id="3.30.565.10">
    <property type="entry name" value="Histidine kinase-like ATPase, C-terminal domain"/>
    <property type="match status" value="1"/>
</dbReference>
<evidence type="ECO:0000256" key="5">
    <source>
        <dbReference type="ARBA" id="ARBA00022741"/>
    </source>
</evidence>
<dbReference type="Pfam" id="PF07568">
    <property type="entry name" value="HisKA_2"/>
    <property type="match status" value="1"/>
</dbReference>
<protein>
    <recommendedName>
        <fullName evidence="2">histidine kinase</fullName>
        <ecNumber evidence="2">2.7.13.3</ecNumber>
    </recommendedName>
</protein>